<dbReference type="Proteomes" id="UP000800096">
    <property type="component" value="Unassembled WGS sequence"/>
</dbReference>
<feature type="transmembrane region" description="Helical" evidence="14">
    <location>
        <begin position="652"/>
        <end position="678"/>
    </location>
</feature>
<evidence type="ECO:0000256" key="10">
    <source>
        <dbReference type="ARBA" id="ARBA00022989"/>
    </source>
</evidence>
<dbReference type="Pfam" id="PF19055">
    <property type="entry name" value="ABC2_membrane_7"/>
    <property type="match status" value="1"/>
</dbReference>
<feature type="transmembrane region" description="Helical" evidence="14">
    <location>
        <begin position="1509"/>
        <end position="1530"/>
    </location>
</feature>
<dbReference type="FunFam" id="3.40.50.300:FF:000054">
    <property type="entry name" value="ABC multidrug transporter atrF"/>
    <property type="match status" value="1"/>
</dbReference>
<feature type="transmembrane region" description="Helical" evidence="14">
    <location>
        <begin position="687"/>
        <end position="705"/>
    </location>
</feature>
<name>A0A6A5QD84_AMPQU</name>
<dbReference type="InterPro" id="IPR003593">
    <property type="entry name" value="AAA+_ATPase"/>
</dbReference>
<feature type="region of interest" description="Disordered" evidence="13">
    <location>
        <begin position="1562"/>
        <end position="1585"/>
    </location>
</feature>
<dbReference type="GO" id="GO:0012505">
    <property type="term" value="C:endomembrane system"/>
    <property type="evidence" value="ECO:0007669"/>
    <property type="project" value="UniProtKB-SubCell"/>
</dbReference>
<evidence type="ECO:0000256" key="4">
    <source>
        <dbReference type="ARBA" id="ARBA00022448"/>
    </source>
</evidence>
<keyword evidence="7" id="KW-0677">Repeat</keyword>
<keyword evidence="4" id="KW-0813">Transport</keyword>
<gene>
    <name evidence="16" type="ORF">BDU57DRAFT_504364</name>
</gene>
<keyword evidence="5" id="KW-1003">Cell membrane</keyword>
<evidence type="ECO:0000256" key="2">
    <source>
        <dbReference type="ARBA" id="ARBA00004236"/>
    </source>
</evidence>
<keyword evidence="17" id="KW-1185">Reference proteome</keyword>
<feature type="transmembrane region" description="Helical" evidence="14">
    <location>
        <begin position="581"/>
        <end position="598"/>
    </location>
</feature>
<keyword evidence="9" id="KW-0067">ATP-binding</keyword>
<evidence type="ECO:0000256" key="3">
    <source>
        <dbReference type="ARBA" id="ARBA00006012"/>
    </source>
</evidence>
<feature type="transmembrane region" description="Helical" evidence="14">
    <location>
        <begin position="1313"/>
        <end position="1346"/>
    </location>
</feature>
<feature type="compositionally biased region" description="Basic and acidic residues" evidence="13">
    <location>
        <begin position="62"/>
        <end position="81"/>
    </location>
</feature>
<feature type="transmembrane region" description="Helical" evidence="14">
    <location>
        <begin position="610"/>
        <end position="632"/>
    </location>
</feature>
<comment type="similarity">
    <text evidence="3">Belongs to the ABC transporter superfamily. ABCG family. PDR (TC 3.A.1.205) subfamily.</text>
</comment>
<dbReference type="OrthoDB" id="245989at2759"/>
<dbReference type="GO" id="GO:0016887">
    <property type="term" value="F:ATP hydrolysis activity"/>
    <property type="evidence" value="ECO:0007669"/>
    <property type="project" value="InterPro"/>
</dbReference>
<keyword evidence="8" id="KW-0547">Nucleotide-binding</keyword>
<dbReference type="InterPro" id="IPR043926">
    <property type="entry name" value="ABCG_dom"/>
</dbReference>
<feature type="transmembrane region" description="Helical" evidence="14">
    <location>
        <begin position="1275"/>
        <end position="1293"/>
    </location>
</feature>
<dbReference type="CDD" id="cd03232">
    <property type="entry name" value="ABCG_PDR_domain2"/>
    <property type="match status" value="1"/>
</dbReference>
<feature type="transmembrane region" description="Helical" evidence="14">
    <location>
        <begin position="717"/>
        <end position="737"/>
    </location>
</feature>
<evidence type="ECO:0000256" key="13">
    <source>
        <dbReference type="SAM" id="MobiDB-lite"/>
    </source>
</evidence>
<keyword evidence="11 14" id="KW-0472">Membrane</keyword>
<feature type="transmembrane region" description="Helical" evidence="14">
    <location>
        <begin position="1417"/>
        <end position="1437"/>
    </location>
</feature>
<proteinExistence type="inferred from homology"/>
<feature type="compositionally biased region" description="Low complexity" evidence="13">
    <location>
        <begin position="1562"/>
        <end position="1574"/>
    </location>
</feature>
<dbReference type="InterPro" id="IPR034001">
    <property type="entry name" value="ABCG_PDR_1"/>
</dbReference>
<dbReference type="InterPro" id="IPR034003">
    <property type="entry name" value="ABCG_PDR_2"/>
</dbReference>
<evidence type="ECO:0000256" key="6">
    <source>
        <dbReference type="ARBA" id="ARBA00022692"/>
    </source>
</evidence>
<accession>A0A6A5QD84</accession>
<feature type="transmembrane region" description="Helical" evidence="14">
    <location>
        <begin position="1358"/>
        <end position="1381"/>
    </location>
</feature>
<feature type="compositionally biased region" description="Basic and acidic residues" evidence="13">
    <location>
        <begin position="1576"/>
        <end position="1585"/>
    </location>
</feature>
<dbReference type="InterPro" id="IPR017871">
    <property type="entry name" value="ABC_transporter-like_CS"/>
</dbReference>
<dbReference type="FunFam" id="3.40.50.300:FF:001601">
    <property type="entry name" value="ABC multidrug transporter"/>
    <property type="match status" value="1"/>
</dbReference>
<protein>
    <submittedName>
        <fullName evidence="16">ABC-2 type transporter-domain-containing protein</fullName>
    </submittedName>
</protein>
<evidence type="ECO:0000259" key="15">
    <source>
        <dbReference type="PROSITE" id="PS50893"/>
    </source>
</evidence>
<organism evidence="16 17">
    <name type="scientific">Ampelomyces quisqualis</name>
    <name type="common">Powdery mildew agent</name>
    <dbReference type="NCBI Taxonomy" id="50730"/>
    <lineage>
        <taxon>Eukaryota</taxon>
        <taxon>Fungi</taxon>
        <taxon>Dikarya</taxon>
        <taxon>Ascomycota</taxon>
        <taxon>Pezizomycotina</taxon>
        <taxon>Dothideomycetes</taxon>
        <taxon>Pleosporomycetidae</taxon>
        <taxon>Pleosporales</taxon>
        <taxon>Pleosporineae</taxon>
        <taxon>Phaeosphaeriaceae</taxon>
        <taxon>Ampelomyces</taxon>
    </lineage>
</organism>
<dbReference type="PANTHER" id="PTHR19241">
    <property type="entry name" value="ATP-BINDING CASSETTE TRANSPORTER"/>
    <property type="match status" value="1"/>
</dbReference>
<keyword evidence="12" id="KW-0325">Glycoprotein</keyword>
<dbReference type="CDD" id="cd03233">
    <property type="entry name" value="ABCG_PDR_domain1"/>
    <property type="match status" value="1"/>
</dbReference>
<evidence type="ECO:0000256" key="9">
    <source>
        <dbReference type="ARBA" id="ARBA00022840"/>
    </source>
</evidence>
<feature type="domain" description="ABC transporter" evidence="15">
    <location>
        <begin position="216"/>
        <end position="464"/>
    </location>
</feature>
<dbReference type="InterPro" id="IPR010929">
    <property type="entry name" value="PDR_CDR_ABC"/>
</dbReference>
<feature type="transmembrane region" description="Helical" evidence="14">
    <location>
        <begin position="826"/>
        <end position="843"/>
    </location>
</feature>
<evidence type="ECO:0000256" key="8">
    <source>
        <dbReference type="ARBA" id="ARBA00022741"/>
    </source>
</evidence>
<dbReference type="Pfam" id="PF06422">
    <property type="entry name" value="PDR_CDR"/>
    <property type="match status" value="2"/>
</dbReference>
<dbReference type="InterPro" id="IPR013525">
    <property type="entry name" value="ABC2_TM"/>
</dbReference>
<dbReference type="Gene3D" id="3.40.50.300">
    <property type="entry name" value="P-loop containing nucleotide triphosphate hydrolases"/>
    <property type="match status" value="2"/>
</dbReference>
<reference evidence="16" key="1">
    <citation type="journal article" date="2020" name="Stud. Mycol.">
        <title>101 Dothideomycetes genomes: a test case for predicting lifestyles and emergence of pathogens.</title>
        <authorList>
            <person name="Haridas S."/>
            <person name="Albert R."/>
            <person name="Binder M."/>
            <person name="Bloem J."/>
            <person name="Labutti K."/>
            <person name="Salamov A."/>
            <person name="Andreopoulos B."/>
            <person name="Baker S."/>
            <person name="Barry K."/>
            <person name="Bills G."/>
            <person name="Bluhm B."/>
            <person name="Cannon C."/>
            <person name="Castanera R."/>
            <person name="Culley D."/>
            <person name="Daum C."/>
            <person name="Ezra D."/>
            <person name="Gonzalez J."/>
            <person name="Henrissat B."/>
            <person name="Kuo A."/>
            <person name="Liang C."/>
            <person name="Lipzen A."/>
            <person name="Lutzoni F."/>
            <person name="Magnuson J."/>
            <person name="Mondo S."/>
            <person name="Nolan M."/>
            <person name="Ohm R."/>
            <person name="Pangilinan J."/>
            <person name="Park H.-J."/>
            <person name="Ramirez L."/>
            <person name="Alfaro M."/>
            <person name="Sun H."/>
            <person name="Tritt A."/>
            <person name="Yoshinaga Y."/>
            <person name="Zwiers L.-H."/>
            <person name="Turgeon B."/>
            <person name="Goodwin S."/>
            <person name="Spatafora J."/>
            <person name="Crous P."/>
            <person name="Grigoriev I."/>
        </authorList>
    </citation>
    <scope>NUCLEOTIDE SEQUENCE</scope>
    <source>
        <strain evidence="16">HMLAC05119</strain>
    </source>
</reference>
<feature type="transmembrane region" description="Helical" evidence="14">
    <location>
        <begin position="1387"/>
        <end position="1405"/>
    </location>
</feature>
<evidence type="ECO:0000313" key="17">
    <source>
        <dbReference type="Proteomes" id="UP000800096"/>
    </source>
</evidence>
<dbReference type="SUPFAM" id="SSF52540">
    <property type="entry name" value="P-loop containing nucleoside triphosphate hydrolases"/>
    <property type="match status" value="2"/>
</dbReference>
<feature type="domain" description="ABC transporter" evidence="15">
    <location>
        <begin position="907"/>
        <end position="1150"/>
    </location>
</feature>
<dbReference type="Pfam" id="PF01061">
    <property type="entry name" value="ABC2_membrane"/>
    <property type="match status" value="2"/>
</dbReference>
<dbReference type="PROSITE" id="PS00211">
    <property type="entry name" value="ABC_TRANSPORTER_1"/>
    <property type="match status" value="1"/>
</dbReference>
<dbReference type="EMBL" id="ML979139">
    <property type="protein sequence ID" value="KAF1913303.1"/>
    <property type="molecule type" value="Genomic_DNA"/>
</dbReference>
<feature type="compositionally biased region" description="Low complexity" evidence="13">
    <location>
        <begin position="36"/>
        <end position="47"/>
    </location>
</feature>
<dbReference type="InterPro" id="IPR029481">
    <property type="entry name" value="ABC_trans_N"/>
</dbReference>
<keyword evidence="10 14" id="KW-1133">Transmembrane helix</keyword>
<dbReference type="Pfam" id="PF14510">
    <property type="entry name" value="ABC_trans_N"/>
    <property type="match status" value="1"/>
</dbReference>
<dbReference type="PROSITE" id="PS50893">
    <property type="entry name" value="ABC_TRANSPORTER_2"/>
    <property type="match status" value="2"/>
</dbReference>
<dbReference type="SMART" id="SM00382">
    <property type="entry name" value="AAA"/>
    <property type="match status" value="2"/>
</dbReference>
<evidence type="ECO:0000313" key="16">
    <source>
        <dbReference type="EMBL" id="KAF1913303.1"/>
    </source>
</evidence>
<evidence type="ECO:0000256" key="7">
    <source>
        <dbReference type="ARBA" id="ARBA00022737"/>
    </source>
</evidence>
<evidence type="ECO:0000256" key="1">
    <source>
        <dbReference type="ARBA" id="ARBA00004127"/>
    </source>
</evidence>
<feature type="region of interest" description="Disordered" evidence="13">
    <location>
        <begin position="1"/>
        <end position="128"/>
    </location>
</feature>
<evidence type="ECO:0000256" key="12">
    <source>
        <dbReference type="ARBA" id="ARBA00023180"/>
    </source>
</evidence>
<comment type="subcellular location">
    <subcellularLocation>
        <location evidence="2">Cell membrane</location>
    </subcellularLocation>
    <subcellularLocation>
        <location evidence="1">Endomembrane system</location>
        <topology evidence="1">Multi-pass membrane protein</topology>
    </subcellularLocation>
</comment>
<feature type="transmembrane region" description="Helical" evidence="14">
    <location>
        <begin position="1243"/>
        <end position="1263"/>
    </location>
</feature>
<evidence type="ECO:0000256" key="5">
    <source>
        <dbReference type="ARBA" id="ARBA00022475"/>
    </source>
</evidence>
<evidence type="ECO:0000256" key="14">
    <source>
        <dbReference type="SAM" id="Phobius"/>
    </source>
</evidence>
<dbReference type="GO" id="GO:0005886">
    <property type="term" value="C:plasma membrane"/>
    <property type="evidence" value="ECO:0007669"/>
    <property type="project" value="UniProtKB-SubCell"/>
</dbReference>
<keyword evidence="6 14" id="KW-0812">Transmembrane</keyword>
<sequence>MVEPNYDNESASQQHTTSHESTNGYTQSNTTRQETHATTTSSNSHSTGIFRTSSGRETYYPDGHESSSLDREEVVALEKVESSSSSSSSTRYGSNGEKTKDQSSSGPDQHGAALVRRHTRSEIDDDGRRELQRIFTAQSQKMGRQISIAQPGDPTVDPASESFDLSRFLKMFRHNLEGEGIEMKRLSVVYKNLNVFGSGSALQLQNTVGDIPMAPFRAGEYFGRSERKQILNSFDGIIRSGELCVVLGRPGSGCSTLLKALTGELHGLDIDDSTIHYNGVLQQKMRKEFKGETVYNQEVDKHFPHLTVGQTLEHAAALRTPSNRPMGQSRAEFAKFMASVVMAVLGLSHTYNTKVGDDFVRGVSGGERKRVSVAEMMLAGAPFASWDNSTRGLDSATALKFVKALRVASDLAEGAAAVAIYQASQSVYDQFDKAAVLYEGRQIYFGPADKAKSYFERQGWYCPPRQTTGDFLTAVTNASERQAQKGMENKVPRTPEEFEKYWRDSPEYKSLLEEIKEFEQEHPINEHASLNQLREQKKFIQAKHARPKSPYLVSVPMQVKLNVKRAYQRIWGDVASTATQAGLNLIIALIVGSIYYGHSNGSSSFQGRGAVLFLAILFNALTSIGEISGLYSQRPVVEKHNSYAFYHPATEAIAGVVADIPVKFVQAVVFNIVLYFLAQLRYTAGQFFLFFIVTYMATFVMAAIFRTTAAVTKTASQAMAGAGVLVLVLVIYTGFVVRIPQMVVWFGWIRWINPIFYAFEILLANEFHGVNFPCDQFVPMGPGYNLDGNSFICNTQGAVAGQTFVSGDAFIEVSYSYSWSHVWRNFGILWAFLIFFMVTYFVAVEVNSSTSDTAEQLVFQRGHVPAYLLKDGKKKASDEEASTGAAKADESAGAGDVSAIEEQKGVFTWRDVVYDIEIKGEPRRLLDHVSGFVKPGSMTALMGVSGAGKTTLLDALAQRTTMGVITGDMFVNGKPLDPAFQRSTGYVQQQDLHLETATVRESLQFSAMLRQPKSVSKKEKYDYVEEVIKMLNMADFANAVVGVPGEGLNVEQRKLLTIGVELAAKPKLLLFLDEPTSGLDSQSSWSIIAFLKKLSTAGQAILCTIHQPSAILFQEFDRLLFLAKGGKTVYFGDIGKDSETLLHYFENSGARKCGKDENPAEYMLEIVNAGKNDQGKSWNEVWDSSERAKEVQQQIDALHREKESENLDIANETGGGAYAMPITTQVWECTYRVFQQYWRMPSYVLAKFGLCAIASLFIGFSFFSADSTQAGMQTIIFSVFMMTTIFSSLVQQIQPLFITQRSLYESRERPSKAYSWIAFMAANIIVEIPYGIFAGVLSFACFYYPVVGANQSSERQGLVLLFMIQLLIYTSTFASMTIAALPNAETAAGLVSLLTLMSILFNGVLQPPSQLPGFWIFMYRVSPFTYWIGGLVATMLAGRQVVCSSEEISVFDPPSGQTCGAYLADYVRLAGGTIQNPGATSSCEYCSLSNSDQFLASVSISYTERWRNFGIMFAFILFNIFVAVLTYWLFRVANLKNLTAKFHKTKKGAKAKGAADKAGEGAANVAAQGAHPGARTGEKDAGGAV</sequence>
<feature type="compositionally biased region" description="Polar residues" evidence="13">
    <location>
        <begin position="7"/>
        <end position="32"/>
    </location>
</feature>
<dbReference type="Pfam" id="PF00005">
    <property type="entry name" value="ABC_tran"/>
    <property type="match status" value="2"/>
</dbReference>
<dbReference type="InterPro" id="IPR027417">
    <property type="entry name" value="P-loop_NTPase"/>
</dbReference>
<dbReference type="InterPro" id="IPR003439">
    <property type="entry name" value="ABC_transporter-like_ATP-bd"/>
</dbReference>
<dbReference type="GO" id="GO:0140359">
    <property type="term" value="F:ABC-type transporter activity"/>
    <property type="evidence" value="ECO:0007669"/>
    <property type="project" value="InterPro"/>
</dbReference>
<evidence type="ECO:0000256" key="11">
    <source>
        <dbReference type="ARBA" id="ARBA00023136"/>
    </source>
</evidence>
<dbReference type="GO" id="GO:0005524">
    <property type="term" value="F:ATP binding"/>
    <property type="evidence" value="ECO:0007669"/>
    <property type="project" value="UniProtKB-KW"/>
</dbReference>